<evidence type="ECO:0000256" key="5">
    <source>
        <dbReference type="ARBA" id="ARBA00022989"/>
    </source>
</evidence>
<evidence type="ECO:0000256" key="3">
    <source>
        <dbReference type="ARBA" id="ARBA00022475"/>
    </source>
</evidence>
<keyword evidence="4 7" id="KW-0812">Transmembrane</keyword>
<feature type="transmembrane region" description="Helical" evidence="7">
    <location>
        <begin position="181"/>
        <end position="206"/>
    </location>
</feature>
<accession>A0A0H4WLT0</accession>
<dbReference type="PANTHER" id="PTHR30587">
    <property type="entry name" value="FLAGELLAR BIOSYNTHETIC PROTEIN FLIP"/>
    <property type="match status" value="1"/>
</dbReference>
<dbReference type="EMBL" id="CP012109">
    <property type="protein sequence ID" value="AKQ64356.1"/>
    <property type="molecule type" value="Genomic_DNA"/>
</dbReference>
<dbReference type="PRINTS" id="PR01302">
    <property type="entry name" value="TYPE3IMPPROT"/>
</dbReference>
<dbReference type="Proteomes" id="UP000009026">
    <property type="component" value="Chromosome"/>
</dbReference>
<evidence type="ECO:0000256" key="6">
    <source>
        <dbReference type="ARBA" id="ARBA00023136"/>
    </source>
</evidence>
<dbReference type="InterPro" id="IPR005838">
    <property type="entry name" value="T3SS_IM_P"/>
</dbReference>
<dbReference type="PANTHER" id="PTHR30587:SF2">
    <property type="entry name" value="SURFACE PRESENTATION OF ANTIGENS PROTEIN SPAP"/>
    <property type="match status" value="1"/>
</dbReference>
<dbReference type="AlphaFoldDB" id="A0A0H4WLT0"/>
<keyword evidence="10" id="KW-1185">Reference proteome</keyword>
<evidence type="ECO:0000256" key="8">
    <source>
        <dbReference type="SAM" id="SignalP"/>
    </source>
</evidence>
<keyword evidence="3" id="KW-1003">Cell membrane</keyword>
<evidence type="ECO:0000313" key="9">
    <source>
        <dbReference type="EMBL" id="AKQ64356.1"/>
    </source>
</evidence>
<keyword evidence="9" id="KW-0282">Flagellum</keyword>
<evidence type="ECO:0000313" key="10">
    <source>
        <dbReference type="Proteomes" id="UP000009026"/>
    </source>
</evidence>
<gene>
    <name evidence="9" type="ORF">A176_001268</name>
</gene>
<keyword evidence="9" id="KW-0966">Cell projection</keyword>
<comment type="similarity">
    <text evidence="2">Belongs to the FliP/MopC/SpaP family.</text>
</comment>
<dbReference type="PROSITE" id="PS01060">
    <property type="entry name" value="FLIP_1"/>
    <property type="match status" value="1"/>
</dbReference>
<dbReference type="Pfam" id="PF00813">
    <property type="entry name" value="FliP"/>
    <property type="match status" value="1"/>
</dbReference>
<dbReference type="PATRIC" id="fig|1297742.4.peg.1286"/>
<dbReference type="GO" id="GO:0005886">
    <property type="term" value="C:plasma membrane"/>
    <property type="evidence" value="ECO:0007669"/>
    <property type="project" value="UniProtKB-SubCell"/>
</dbReference>
<proteinExistence type="inferred from homology"/>
<feature type="transmembrane region" description="Helical" evidence="7">
    <location>
        <begin position="218"/>
        <end position="239"/>
    </location>
</feature>
<feature type="transmembrane region" description="Helical" evidence="7">
    <location>
        <begin position="42"/>
        <end position="65"/>
    </location>
</feature>
<sequence>MTRGLLGAGLLVPAAASAAESSLAKMSYAGSPLSMMGMLALMSLLPFAVLMLTSFSKIAVVLSLARSAMGTQQAPPTVVLTGLAAVLTGHIMAPVMERMYDAGQVAYAQVASGSGAEMLAAASRVSEPLRSFLVKHGSAEERARFVDLARELRPEEEMALVRETDLFVVIPAFVITELKEAFQIGFLVFLPFLVLDMVIANVLLALGMQTLSPSQVSLPFKILLFVAVDGWSLLARGLILGYR</sequence>
<name>A0A0H4WLT0_9BACT</name>
<evidence type="ECO:0000256" key="2">
    <source>
        <dbReference type="ARBA" id="ARBA00006257"/>
    </source>
</evidence>
<dbReference type="eggNOG" id="COG4790">
    <property type="taxonomic scope" value="Bacteria"/>
</dbReference>
<dbReference type="STRING" id="1297742.A176_001268"/>
<protein>
    <submittedName>
        <fullName evidence="9">Flagellar biosynthesis protein FliP</fullName>
    </submittedName>
</protein>
<feature type="signal peptide" evidence="8">
    <location>
        <begin position="1"/>
        <end position="18"/>
    </location>
</feature>
<dbReference type="InterPro" id="IPR005773">
    <property type="entry name" value="T3SS_YscR-like"/>
</dbReference>
<dbReference type="OrthoDB" id="9805111at2"/>
<keyword evidence="9" id="KW-0969">Cilium</keyword>
<evidence type="ECO:0000256" key="7">
    <source>
        <dbReference type="SAM" id="Phobius"/>
    </source>
</evidence>
<evidence type="ECO:0000256" key="4">
    <source>
        <dbReference type="ARBA" id="ARBA00022692"/>
    </source>
</evidence>
<reference evidence="9 10" key="1">
    <citation type="journal article" date="2016" name="PLoS ONE">
        <title>Complete Genome Sequence and Comparative Genomics of a Novel Myxobacterium Myxococcus hansupus.</title>
        <authorList>
            <person name="Sharma G."/>
            <person name="Narwani T."/>
            <person name="Subramanian S."/>
        </authorList>
    </citation>
    <scope>NUCLEOTIDE SEQUENCE [LARGE SCALE GENOMIC DNA]</scope>
    <source>
        <strain evidence="10">mixupus</strain>
    </source>
</reference>
<dbReference type="PROSITE" id="PS01061">
    <property type="entry name" value="FLIP_2"/>
    <property type="match status" value="1"/>
</dbReference>
<dbReference type="NCBIfam" id="TIGR01102">
    <property type="entry name" value="yscR"/>
    <property type="match status" value="1"/>
</dbReference>
<dbReference type="KEGG" id="mym:A176_001268"/>
<feature type="chain" id="PRO_5005211800" evidence="8">
    <location>
        <begin position="19"/>
        <end position="243"/>
    </location>
</feature>
<keyword evidence="6 7" id="KW-0472">Membrane</keyword>
<dbReference type="GO" id="GO:0009306">
    <property type="term" value="P:protein secretion"/>
    <property type="evidence" value="ECO:0007669"/>
    <property type="project" value="InterPro"/>
</dbReference>
<comment type="subcellular location">
    <subcellularLocation>
        <location evidence="1">Cell membrane</location>
        <topology evidence="1">Multi-pass membrane protein</topology>
    </subcellularLocation>
</comment>
<keyword evidence="8" id="KW-0732">Signal</keyword>
<dbReference type="NCBIfam" id="NF009438">
    <property type="entry name" value="PRK12797.1"/>
    <property type="match status" value="1"/>
</dbReference>
<evidence type="ECO:0000256" key="1">
    <source>
        <dbReference type="ARBA" id="ARBA00004651"/>
    </source>
</evidence>
<keyword evidence="5 7" id="KW-1133">Transmembrane helix</keyword>
<organism evidence="9 10">
    <name type="scientific">Pseudomyxococcus hansupus</name>
    <dbReference type="NCBI Taxonomy" id="1297742"/>
    <lineage>
        <taxon>Bacteria</taxon>
        <taxon>Pseudomonadati</taxon>
        <taxon>Myxococcota</taxon>
        <taxon>Myxococcia</taxon>
        <taxon>Myxococcales</taxon>
        <taxon>Cystobacterineae</taxon>
        <taxon>Myxococcaceae</taxon>
        <taxon>Pseudomyxococcus</taxon>
    </lineage>
</organism>
<dbReference type="RefSeq" id="WP_002634455.1">
    <property type="nucleotide sequence ID" value="NZ_CP012109.1"/>
</dbReference>